<organism evidence="4 5">
    <name type="scientific">Flavobacterium jumunjinense</name>
    <dbReference type="NCBI Taxonomy" id="998845"/>
    <lineage>
        <taxon>Bacteria</taxon>
        <taxon>Pseudomonadati</taxon>
        <taxon>Bacteroidota</taxon>
        <taxon>Flavobacteriia</taxon>
        <taxon>Flavobacteriales</taxon>
        <taxon>Flavobacteriaceae</taxon>
        <taxon>Flavobacterium</taxon>
    </lineage>
</organism>
<reference evidence="4 5" key="1">
    <citation type="submission" date="2024-09" db="EMBL/GenBank/DDBJ databases">
        <authorList>
            <person name="Sun Q."/>
            <person name="Mori K."/>
        </authorList>
    </citation>
    <scope>NUCLEOTIDE SEQUENCE [LARGE SCALE GENOMIC DNA]</scope>
    <source>
        <strain evidence="4 5">CECT 7955</strain>
    </source>
</reference>
<dbReference type="SUPFAM" id="SSF143990">
    <property type="entry name" value="YbiA-like"/>
    <property type="match status" value="1"/>
</dbReference>
<dbReference type="EMBL" id="JBHMEY010000042">
    <property type="protein sequence ID" value="MFB9097250.1"/>
    <property type="molecule type" value="Genomic_DNA"/>
</dbReference>
<dbReference type="RefSeq" id="WP_236457831.1">
    <property type="nucleotide sequence ID" value="NZ_CBCSGE010000005.1"/>
</dbReference>
<gene>
    <name evidence="4" type="ORF">ACFFVF_12040</name>
</gene>
<comment type="caution">
    <text evidence="4">The sequence shown here is derived from an EMBL/GenBank/DDBJ whole genome shotgun (WGS) entry which is preliminary data.</text>
</comment>
<evidence type="ECO:0000259" key="3">
    <source>
        <dbReference type="Pfam" id="PF08719"/>
    </source>
</evidence>
<proteinExistence type="predicted"/>
<evidence type="ECO:0000313" key="5">
    <source>
        <dbReference type="Proteomes" id="UP001589607"/>
    </source>
</evidence>
<evidence type="ECO:0000256" key="1">
    <source>
        <dbReference type="ARBA" id="ARBA00000022"/>
    </source>
</evidence>
<dbReference type="NCBIfam" id="TIGR02464">
    <property type="entry name" value="ribofla_fusion"/>
    <property type="match status" value="1"/>
</dbReference>
<dbReference type="Gene3D" id="1.10.357.40">
    <property type="entry name" value="YbiA-like"/>
    <property type="match status" value="1"/>
</dbReference>
<keyword evidence="5" id="KW-1185">Reference proteome</keyword>
<accession>A0ABV5GPD5</accession>
<dbReference type="InterPro" id="IPR037238">
    <property type="entry name" value="YbiA-like_sf"/>
</dbReference>
<comment type="catalytic activity">
    <reaction evidence="2">
        <text>2,5-diamino-6-hydroxy-4-(5-phosphoribosylamino)-pyrimidine + H2O = 2,5,6-triamino-4-hydroxypyrimidine + D-ribose 5-phosphate</text>
        <dbReference type="Rhea" id="RHEA:23436"/>
        <dbReference type="ChEBI" id="CHEBI:15377"/>
        <dbReference type="ChEBI" id="CHEBI:58614"/>
        <dbReference type="ChEBI" id="CHEBI:78346"/>
        <dbReference type="ChEBI" id="CHEBI:137796"/>
    </reaction>
</comment>
<sequence>MQEVIKFYSESGNYGEFSNFSNYPVKLKNKIWKTSEHYFQAQKFENKSYQDKIANALTPMKAAELGRSRKEKIKMNWDNLKDNVMYEVIKAKFTQYEELRVLLAETNEAIIIEHTENDNYWGDGGDGKGKNRLGKILMKVREELK</sequence>
<dbReference type="Proteomes" id="UP001589607">
    <property type="component" value="Unassembled WGS sequence"/>
</dbReference>
<evidence type="ECO:0000256" key="2">
    <source>
        <dbReference type="ARBA" id="ARBA00000751"/>
    </source>
</evidence>
<dbReference type="CDD" id="cd15457">
    <property type="entry name" value="NADAR"/>
    <property type="match status" value="1"/>
</dbReference>
<protein>
    <submittedName>
        <fullName evidence="4">NADAR family protein</fullName>
    </submittedName>
</protein>
<comment type="catalytic activity">
    <reaction evidence="1">
        <text>5-amino-6-(5-phospho-D-ribosylamino)uracil + H2O = 5,6-diaminouracil + D-ribose 5-phosphate</text>
        <dbReference type="Rhea" id="RHEA:55020"/>
        <dbReference type="ChEBI" id="CHEBI:15377"/>
        <dbReference type="ChEBI" id="CHEBI:46252"/>
        <dbReference type="ChEBI" id="CHEBI:58453"/>
        <dbReference type="ChEBI" id="CHEBI:78346"/>
    </reaction>
</comment>
<feature type="domain" description="NADAR" evidence="3">
    <location>
        <begin position="7"/>
        <end position="145"/>
    </location>
</feature>
<dbReference type="Pfam" id="PF08719">
    <property type="entry name" value="NADAR"/>
    <property type="match status" value="1"/>
</dbReference>
<evidence type="ECO:0000313" key="4">
    <source>
        <dbReference type="EMBL" id="MFB9097250.1"/>
    </source>
</evidence>
<name>A0ABV5GPD5_9FLAO</name>
<dbReference type="InterPro" id="IPR012816">
    <property type="entry name" value="NADAR"/>
</dbReference>